<accession>A0A934N6E3</accession>
<proteinExistence type="predicted"/>
<name>A0A934N6E3_9BACT</name>
<comment type="caution">
    <text evidence="1">The sequence shown here is derived from an EMBL/GenBank/DDBJ whole genome shotgun (WGS) entry which is preliminary data.</text>
</comment>
<dbReference type="Proteomes" id="UP000620075">
    <property type="component" value="Unassembled WGS sequence"/>
</dbReference>
<evidence type="ECO:0000313" key="2">
    <source>
        <dbReference type="Proteomes" id="UP000620075"/>
    </source>
</evidence>
<dbReference type="EMBL" id="JAEKNQ010000019">
    <property type="protein sequence ID" value="MBJ7602420.1"/>
    <property type="molecule type" value="Genomic_DNA"/>
</dbReference>
<dbReference type="RefSeq" id="WP_338176918.1">
    <property type="nucleotide sequence ID" value="NZ_JAEKNQ010000019.1"/>
</dbReference>
<dbReference type="AlphaFoldDB" id="A0A934N6E3"/>
<reference evidence="1 2" key="1">
    <citation type="submission" date="2020-10" db="EMBL/GenBank/DDBJ databases">
        <title>Ca. Dormibacterota MAGs.</title>
        <authorList>
            <person name="Montgomery K."/>
        </authorList>
    </citation>
    <scope>NUCLEOTIDE SEQUENCE [LARGE SCALE GENOMIC DNA]</scope>
    <source>
        <strain evidence="1">SC8811_S16_3</strain>
    </source>
</reference>
<evidence type="ECO:0000313" key="1">
    <source>
        <dbReference type="EMBL" id="MBJ7602420.1"/>
    </source>
</evidence>
<organism evidence="1 2">
    <name type="scientific">Candidatus Dormiibacter inghamiae</name>
    <dbReference type="NCBI Taxonomy" id="3127013"/>
    <lineage>
        <taxon>Bacteria</taxon>
        <taxon>Bacillati</taxon>
        <taxon>Candidatus Dormiibacterota</taxon>
        <taxon>Candidatus Dormibacteria</taxon>
        <taxon>Candidatus Dormibacterales</taxon>
        <taxon>Candidatus Dormibacteraceae</taxon>
        <taxon>Candidatus Dormiibacter</taxon>
    </lineage>
</organism>
<sequence length="99" mass="10281">MWLRCTRHCGGELFKALSAEVTVDSAGRYQDHEITLAGYACLNCGAPALDLSAVPGELELEAAEDLAPVAVDVLCPMCETGVSILPGDECPNCGAALIS</sequence>
<gene>
    <name evidence="1" type="ORF">JF888_04395</name>
</gene>
<protein>
    <submittedName>
        <fullName evidence="1">Uncharacterized protein</fullName>
    </submittedName>
</protein>